<sequence length="152" mass="16592">MRLPDGWWPLSRLNALRLTALAAALAGASVCYRLGASALQTTESEARQRQHAQYAASWRRLMPLRAARVLSPARSDPYVRFSPTAFQQSGARLVSWLPSDKGGELVLDTPWAQVAPTFLRLAACGMQVTAFALTGENGTLRLTLGLVRNDEP</sequence>
<dbReference type="InterPro" id="IPR057522">
    <property type="entry name" value="HofO_C"/>
</dbReference>
<gene>
    <name evidence="2" type="ORF">C8256_06370</name>
</gene>
<evidence type="ECO:0000313" key="3">
    <source>
        <dbReference type="Proteomes" id="UP000240892"/>
    </source>
</evidence>
<dbReference type="Proteomes" id="UP000240892">
    <property type="component" value="Unassembled WGS sequence"/>
</dbReference>
<evidence type="ECO:0000313" key="2">
    <source>
        <dbReference type="EMBL" id="PSR47934.1"/>
    </source>
</evidence>
<dbReference type="Pfam" id="PF25319">
    <property type="entry name" value="HofO"/>
    <property type="match status" value="1"/>
</dbReference>
<feature type="domain" description="DNA utilization protein HofO C-terminal" evidence="1">
    <location>
        <begin position="81"/>
        <end position="150"/>
    </location>
</feature>
<dbReference type="AlphaFoldDB" id="A0A2T2Y5X1"/>
<name>A0A2T2Y5X1_9ENTR</name>
<reference evidence="2 3" key="1">
    <citation type="submission" date="2018-03" db="EMBL/GenBank/DDBJ databases">
        <title>First report of an OXA-48+CTX-M-M-producing Kluyvera ascorbata clone recovered from patients admitted in a University Hospital in Madrid, Spain.</title>
        <authorList>
            <person name="Hernandez-Garcia M."/>
            <person name="Leon-Sampedro R."/>
            <person name="Perez-Viso B."/>
            <person name="Morosini M.I."/>
            <person name="Lopez-Fresnena N."/>
            <person name="Coque T.M."/>
            <person name="Bonten M."/>
            <person name="Malhotra-Kumar S."/>
            <person name="Ruiz-Garbajosa P."/>
            <person name="Canton R."/>
        </authorList>
    </citation>
    <scope>NUCLEOTIDE SEQUENCE [LARGE SCALE GENOMIC DNA]</scope>
    <source>
        <strain evidence="2 3">KA2</strain>
    </source>
</reference>
<proteinExistence type="predicted"/>
<dbReference type="RefSeq" id="WP_106925134.1">
    <property type="nucleotide sequence ID" value="NZ_CABMMU010000003.1"/>
</dbReference>
<comment type="caution">
    <text evidence="2">The sequence shown here is derived from an EMBL/GenBank/DDBJ whole genome shotgun (WGS) entry which is preliminary data.</text>
</comment>
<dbReference type="EMBL" id="PYHO01000003">
    <property type="protein sequence ID" value="PSR47934.1"/>
    <property type="molecule type" value="Genomic_DNA"/>
</dbReference>
<protein>
    <recommendedName>
        <fullName evidence="1">DNA utilization protein HofO C-terminal domain-containing protein</fullName>
    </recommendedName>
</protein>
<evidence type="ECO:0000259" key="1">
    <source>
        <dbReference type="Pfam" id="PF25319"/>
    </source>
</evidence>
<organism evidence="2 3">
    <name type="scientific">Kluyvera genomosp. 2</name>
    <dbReference type="NCBI Taxonomy" id="2774054"/>
    <lineage>
        <taxon>Bacteria</taxon>
        <taxon>Pseudomonadati</taxon>
        <taxon>Pseudomonadota</taxon>
        <taxon>Gammaproteobacteria</taxon>
        <taxon>Enterobacterales</taxon>
        <taxon>Enterobacteriaceae</taxon>
        <taxon>Kluyvera</taxon>
    </lineage>
</organism>
<accession>A0A2T2Y5X1</accession>
<keyword evidence="3" id="KW-1185">Reference proteome</keyword>